<dbReference type="Gene3D" id="6.10.110.10">
    <property type="match status" value="1"/>
</dbReference>
<dbReference type="GO" id="GO:0016020">
    <property type="term" value="C:membrane"/>
    <property type="evidence" value="ECO:0007669"/>
    <property type="project" value="UniProtKB-SubCell"/>
</dbReference>
<dbReference type="Proteomes" id="UP001174936">
    <property type="component" value="Unassembled WGS sequence"/>
</dbReference>
<dbReference type="InterPro" id="IPR038213">
    <property type="entry name" value="IFI6/IFI27-like_sf"/>
</dbReference>
<evidence type="ECO:0000256" key="4">
    <source>
        <dbReference type="ARBA" id="ARBA00022989"/>
    </source>
</evidence>
<evidence type="ECO:0000256" key="1">
    <source>
        <dbReference type="ARBA" id="ARBA00004141"/>
    </source>
</evidence>
<keyword evidence="5 6" id="KW-0472">Membrane</keyword>
<feature type="transmembrane region" description="Helical" evidence="6">
    <location>
        <begin position="125"/>
        <end position="152"/>
    </location>
</feature>
<evidence type="ECO:0000313" key="7">
    <source>
        <dbReference type="EMBL" id="KAK0639680.1"/>
    </source>
</evidence>
<keyword evidence="8" id="KW-1185">Reference proteome</keyword>
<evidence type="ECO:0000256" key="5">
    <source>
        <dbReference type="ARBA" id="ARBA00023136"/>
    </source>
</evidence>
<evidence type="ECO:0000256" key="2">
    <source>
        <dbReference type="ARBA" id="ARBA00007262"/>
    </source>
</evidence>
<comment type="caution">
    <text evidence="7">The sequence shown here is derived from an EMBL/GenBank/DDBJ whole genome shotgun (WGS) entry which is preliminary data.</text>
</comment>
<sequence length="157" mass="16751">MAPLQIVLAADHLRNMTMSVAAALAVPASAALPEDAGGWIAEKWQIIWTWISEHWEKLYVWISQPDVWPVILTWMVTFWIVVLIVAGLGFGPMGVIGGSFAAAFQSYMYGGFTPAGGIFATMTSMAMLGVFLPVGLLVAVVIATLVAVIVWLDGVGG</sequence>
<keyword evidence="3 6" id="KW-0812">Transmembrane</keyword>
<dbReference type="EMBL" id="JAULSV010000007">
    <property type="protein sequence ID" value="KAK0639680.1"/>
    <property type="molecule type" value="Genomic_DNA"/>
</dbReference>
<dbReference type="AlphaFoldDB" id="A0AA40CIJ4"/>
<dbReference type="InterPro" id="IPR009311">
    <property type="entry name" value="IFI6/IFI27-like"/>
</dbReference>
<evidence type="ECO:0000313" key="8">
    <source>
        <dbReference type="Proteomes" id="UP001174936"/>
    </source>
</evidence>
<keyword evidence="4 6" id="KW-1133">Transmembrane helix</keyword>
<gene>
    <name evidence="7" type="ORF">B0T16DRAFT_463327</name>
</gene>
<dbReference type="Pfam" id="PF06140">
    <property type="entry name" value="Ifi-6-16"/>
    <property type="match status" value="1"/>
</dbReference>
<organism evidence="7 8">
    <name type="scientific">Cercophora newfieldiana</name>
    <dbReference type="NCBI Taxonomy" id="92897"/>
    <lineage>
        <taxon>Eukaryota</taxon>
        <taxon>Fungi</taxon>
        <taxon>Dikarya</taxon>
        <taxon>Ascomycota</taxon>
        <taxon>Pezizomycotina</taxon>
        <taxon>Sordariomycetes</taxon>
        <taxon>Sordariomycetidae</taxon>
        <taxon>Sordariales</taxon>
        <taxon>Lasiosphaeriaceae</taxon>
        <taxon>Cercophora</taxon>
    </lineage>
</organism>
<evidence type="ECO:0000256" key="3">
    <source>
        <dbReference type="ARBA" id="ARBA00022692"/>
    </source>
</evidence>
<feature type="transmembrane region" description="Helical" evidence="6">
    <location>
        <begin position="71"/>
        <end position="104"/>
    </location>
</feature>
<accession>A0AA40CIJ4</accession>
<name>A0AA40CIJ4_9PEZI</name>
<reference evidence="7" key="1">
    <citation type="submission" date="2023-06" db="EMBL/GenBank/DDBJ databases">
        <title>Genome-scale phylogeny and comparative genomics of the fungal order Sordariales.</title>
        <authorList>
            <consortium name="Lawrence Berkeley National Laboratory"/>
            <person name="Hensen N."/>
            <person name="Bonometti L."/>
            <person name="Westerberg I."/>
            <person name="Brannstrom I.O."/>
            <person name="Guillou S."/>
            <person name="Cros-Aarteil S."/>
            <person name="Calhoun S."/>
            <person name="Haridas S."/>
            <person name="Kuo A."/>
            <person name="Mondo S."/>
            <person name="Pangilinan J."/>
            <person name="Riley R."/>
            <person name="Labutti K."/>
            <person name="Andreopoulos B."/>
            <person name="Lipzen A."/>
            <person name="Chen C."/>
            <person name="Yanf M."/>
            <person name="Daum C."/>
            <person name="Ng V."/>
            <person name="Clum A."/>
            <person name="Steindorff A."/>
            <person name="Ohm R."/>
            <person name="Martin F."/>
            <person name="Silar P."/>
            <person name="Natvig D."/>
            <person name="Lalanne C."/>
            <person name="Gautier V."/>
            <person name="Ament-Velasquez S.L."/>
            <person name="Kruys A."/>
            <person name="Hutchinson M.I."/>
            <person name="Powell A.J."/>
            <person name="Barry K."/>
            <person name="Miller A.N."/>
            <person name="Grigoriev I.V."/>
            <person name="Debuchy R."/>
            <person name="Gladieux P."/>
            <person name="Thoren M.H."/>
            <person name="Johannesson H."/>
        </authorList>
    </citation>
    <scope>NUCLEOTIDE SEQUENCE</scope>
    <source>
        <strain evidence="7">SMH2532-1</strain>
    </source>
</reference>
<comment type="similarity">
    <text evidence="2">Belongs to the IFI6/IFI27 family.</text>
</comment>
<comment type="subcellular location">
    <subcellularLocation>
        <location evidence="1">Membrane</location>
        <topology evidence="1">Multi-pass membrane protein</topology>
    </subcellularLocation>
</comment>
<protein>
    <submittedName>
        <fullName evidence="7">Uncharacterized protein</fullName>
    </submittedName>
</protein>
<evidence type="ECO:0000256" key="6">
    <source>
        <dbReference type="SAM" id="Phobius"/>
    </source>
</evidence>
<proteinExistence type="inferred from homology"/>